<dbReference type="EMBL" id="JAIWYP010000010">
    <property type="protein sequence ID" value="KAH3749052.1"/>
    <property type="molecule type" value="Genomic_DNA"/>
</dbReference>
<reference evidence="1" key="2">
    <citation type="submission" date="2020-11" db="EMBL/GenBank/DDBJ databases">
        <authorList>
            <person name="McCartney M.A."/>
            <person name="Auch B."/>
            <person name="Kono T."/>
            <person name="Mallez S."/>
            <person name="Becker A."/>
            <person name="Gohl D.M."/>
            <person name="Silverstein K.A.T."/>
            <person name="Koren S."/>
            <person name="Bechman K.B."/>
            <person name="Herman A."/>
            <person name="Abrahante J.E."/>
            <person name="Garbe J."/>
        </authorList>
    </citation>
    <scope>NUCLEOTIDE SEQUENCE</scope>
    <source>
        <strain evidence="1">Duluth1</strain>
        <tissue evidence="1">Whole animal</tissue>
    </source>
</reference>
<proteinExistence type="predicted"/>
<dbReference type="Proteomes" id="UP000828390">
    <property type="component" value="Unassembled WGS sequence"/>
</dbReference>
<sequence length="83" mass="8924">MESTAAGSHDDQCGLPLPLIGQIGSVCVLHEALTAVQVKCLYKLGPNSLEAFSDKSELLDLPGKMTLYYNARVGYSVLFFSSN</sequence>
<reference evidence="1" key="1">
    <citation type="journal article" date="2019" name="bioRxiv">
        <title>The Genome of the Zebra Mussel, Dreissena polymorpha: A Resource for Invasive Species Research.</title>
        <authorList>
            <person name="McCartney M.A."/>
            <person name="Auch B."/>
            <person name="Kono T."/>
            <person name="Mallez S."/>
            <person name="Zhang Y."/>
            <person name="Obille A."/>
            <person name="Becker A."/>
            <person name="Abrahante J.E."/>
            <person name="Garbe J."/>
            <person name="Badalamenti J.P."/>
            <person name="Herman A."/>
            <person name="Mangelson H."/>
            <person name="Liachko I."/>
            <person name="Sullivan S."/>
            <person name="Sone E.D."/>
            <person name="Koren S."/>
            <person name="Silverstein K.A.T."/>
            <person name="Beckman K.B."/>
            <person name="Gohl D.M."/>
        </authorList>
    </citation>
    <scope>NUCLEOTIDE SEQUENCE</scope>
    <source>
        <strain evidence="1">Duluth1</strain>
        <tissue evidence="1">Whole animal</tissue>
    </source>
</reference>
<keyword evidence="2" id="KW-1185">Reference proteome</keyword>
<protein>
    <submittedName>
        <fullName evidence="1">Uncharacterized protein</fullName>
    </submittedName>
</protein>
<evidence type="ECO:0000313" key="1">
    <source>
        <dbReference type="EMBL" id="KAH3749052.1"/>
    </source>
</evidence>
<name>A0A9D4I736_DREPO</name>
<organism evidence="1 2">
    <name type="scientific">Dreissena polymorpha</name>
    <name type="common">Zebra mussel</name>
    <name type="synonym">Mytilus polymorpha</name>
    <dbReference type="NCBI Taxonomy" id="45954"/>
    <lineage>
        <taxon>Eukaryota</taxon>
        <taxon>Metazoa</taxon>
        <taxon>Spiralia</taxon>
        <taxon>Lophotrochozoa</taxon>
        <taxon>Mollusca</taxon>
        <taxon>Bivalvia</taxon>
        <taxon>Autobranchia</taxon>
        <taxon>Heteroconchia</taxon>
        <taxon>Euheterodonta</taxon>
        <taxon>Imparidentia</taxon>
        <taxon>Neoheterodontei</taxon>
        <taxon>Myida</taxon>
        <taxon>Dreissenoidea</taxon>
        <taxon>Dreissenidae</taxon>
        <taxon>Dreissena</taxon>
    </lineage>
</organism>
<accession>A0A9D4I736</accession>
<gene>
    <name evidence="1" type="ORF">DPMN_183542</name>
</gene>
<comment type="caution">
    <text evidence="1">The sequence shown here is derived from an EMBL/GenBank/DDBJ whole genome shotgun (WGS) entry which is preliminary data.</text>
</comment>
<evidence type="ECO:0000313" key="2">
    <source>
        <dbReference type="Proteomes" id="UP000828390"/>
    </source>
</evidence>
<dbReference type="AlphaFoldDB" id="A0A9D4I736"/>